<comment type="caution">
    <text evidence="9">The sequence shown here is derived from an EMBL/GenBank/DDBJ whole genome shotgun (WGS) entry which is preliminary data.</text>
</comment>
<evidence type="ECO:0000256" key="6">
    <source>
        <dbReference type="ARBA" id="ARBA00023098"/>
    </source>
</evidence>
<evidence type="ECO:0000256" key="4">
    <source>
        <dbReference type="ARBA" id="ARBA00022824"/>
    </source>
</evidence>
<accession>A0AAW0AAG6</accession>
<dbReference type="PANTHER" id="PTHR23129:SF0">
    <property type="entry name" value="ACYL-COENZYME A DIPHOSPHATASE FITM2"/>
    <property type="match status" value="1"/>
</dbReference>
<dbReference type="Proteomes" id="UP001362999">
    <property type="component" value="Unassembled WGS sequence"/>
</dbReference>
<proteinExistence type="predicted"/>
<feature type="transmembrane region" description="Helical" evidence="8">
    <location>
        <begin position="180"/>
        <end position="198"/>
    </location>
</feature>
<keyword evidence="10" id="KW-1185">Reference proteome</keyword>
<name>A0AAW0AAG6_9AGAR</name>
<evidence type="ECO:0000256" key="3">
    <source>
        <dbReference type="ARBA" id="ARBA00022801"/>
    </source>
</evidence>
<dbReference type="GO" id="GO:0008654">
    <property type="term" value="P:phospholipid biosynthetic process"/>
    <property type="evidence" value="ECO:0007669"/>
    <property type="project" value="TreeGrafter"/>
</dbReference>
<organism evidence="9 10">
    <name type="scientific">Favolaschia claudopus</name>
    <dbReference type="NCBI Taxonomy" id="2862362"/>
    <lineage>
        <taxon>Eukaryota</taxon>
        <taxon>Fungi</taxon>
        <taxon>Dikarya</taxon>
        <taxon>Basidiomycota</taxon>
        <taxon>Agaricomycotina</taxon>
        <taxon>Agaricomycetes</taxon>
        <taxon>Agaricomycetidae</taxon>
        <taxon>Agaricales</taxon>
        <taxon>Marasmiineae</taxon>
        <taxon>Mycenaceae</taxon>
        <taxon>Favolaschia</taxon>
    </lineage>
</organism>
<dbReference type="AlphaFoldDB" id="A0AAW0AAG6"/>
<evidence type="ECO:0000313" key="9">
    <source>
        <dbReference type="EMBL" id="KAK7005640.1"/>
    </source>
</evidence>
<dbReference type="PANTHER" id="PTHR23129">
    <property type="entry name" value="ACYL-COENZYME A DIPHOSPHATASE FITM2"/>
    <property type="match status" value="1"/>
</dbReference>
<evidence type="ECO:0000256" key="5">
    <source>
        <dbReference type="ARBA" id="ARBA00022989"/>
    </source>
</evidence>
<comment type="subcellular location">
    <subcellularLocation>
        <location evidence="1">Endoplasmic reticulum membrane</location>
        <topology evidence="1">Multi-pass membrane protein</topology>
    </subcellularLocation>
</comment>
<keyword evidence="7 8" id="KW-0472">Membrane</keyword>
<evidence type="ECO:0000256" key="1">
    <source>
        <dbReference type="ARBA" id="ARBA00004477"/>
    </source>
</evidence>
<keyword evidence="5 8" id="KW-1133">Transmembrane helix</keyword>
<evidence type="ECO:0000256" key="2">
    <source>
        <dbReference type="ARBA" id="ARBA00022692"/>
    </source>
</evidence>
<evidence type="ECO:0000313" key="10">
    <source>
        <dbReference type="Proteomes" id="UP001362999"/>
    </source>
</evidence>
<keyword evidence="4" id="KW-0256">Endoplasmic reticulum</keyword>
<evidence type="ECO:0000256" key="8">
    <source>
        <dbReference type="SAM" id="Phobius"/>
    </source>
</evidence>
<reference evidence="9 10" key="1">
    <citation type="journal article" date="2024" name="J Genomics">
        <title>Draft genome sequencing and assembly of Favolaschia claudopus CIRM-BRFM 2984 isolated from oak limbs.</title>
        <authorList>
            <person name="Navarro D."/>
            <person name="Drula E."/>
            <person name="Chaduli D."/>
            <person name="Cazenave R."/>
            <person name="Ahrendt S."/>
            <person name="Wang J."/>
            <person name="Lipzen A."/>
            <person name="Daum C."/>
            <person name="Barry K."/>
            <person name="Grigoriev I.V."/>
            <person name="Favel A."/>
            <person name="Rosso M.N."/>
            <person name="Martin F."/>
        </authorList>
    </citation>
    <scope>NUCLEOTIDE SEQUENCE [LARGE SCALE GENOMIC DNA]</scope>
    <source>
        <strain evidence="9 10">CIRM-BRFM 2984</strain>
    </source>
</reference>
<feature type="transmembrane region" description="Helical" evidence="8">
    <location>
        <begin position="243"/>
        <end position="260"/>
    </location>
</feature>
<protein>
    <submittedName>
        <fullName evidence="9">Inositol phospholipid synthesis and fat-storage-inducing TM-domain-containing protein</fullName>
    </submittedName>
</protein>
<keyword evidence="6" id="KW-0443">Lipid metabolism</keyword>
<dbReference type="GO" id="GO:0034389">
    <property type="term" value="P:lipid droplet organization"/>
    <property type="evidence" value="ECO:0007669"/>
    <property type="project" value="TreeGrafter"/>
</dbReference>
<keyword evidence="3" id="KW-0378">Hydrolase</keyword>
<keyword evidence="2 8" id="KW-0812">Transmembrane</keyword>
<evidence type="ECO:0000256" key="7">
    <source>
        <dbReference type="ARBA" id="ARBA00023136"/>
    </source>
</evidence>
<gene>
    <name evidence="9" type="ORF">R3P38DRAFT_2556481</name>
</gene>
<feature type="transmembrane region" description="Helical" evidence="8">
    <location>
        <begin position="91"/>
        <end position="111"/>
    </location>
</feature>
<feature type="transmembrane region" description="Helical" evidence="8">
    <location>
        <begin position="213"/>
        <end position="236"/>
    </location>
</feature>
<dbReference type="InterPro" id="IPR019388">
    <property type="entry name" value="FIT"/>
</dbReference>
<sequence>MSTRIALTSVSAIVLIGTLYSVVYDTYLDTSNPLLTHLPHPLAKSHFWANKANPLNVYFIKKAWGWTSAAFLLAWSTGSPSSRTVVRLTRWLTATAFWLLFTAWFFGPALFERIVIASGGECVLLLPSGDPMSLPAEYCHTRASVSPATHPTLFTSSSPSSFVLPQGWQATPRLRRGHDVSGHIFLLTLSVLLLAQQLGPSYSLTRWSLPHTVAVWANMALISIWLFASGTTSVYFHSPSEKITGYLLGLACFWLAQIPGNVMTAMNTPPPAEKPHSS</sequence>
<dbReference type="GO" id="GO:0019915">
    <property type="term" value="P:lipid storage"/>
    <property type="evidence" value="ECO:0007669"/>
    <property type="project" value="InterPro"/>
</dbReference>
<dbReference type="EMBL" id="JAWWNJ010000077">
    <property type="protein sequence ID" value="KAK7005640.1"/>
    <property type="molecule type" value="Genomic_DNA"/>
</dbReference>
<dbReference type="GO" id="GO:0005789">
    <property type="term" value="C:endoplasmic reticulum membrane"/>
    <property type="evidence" value="ECO:0007669"/>
    <property type="project" value="UniProtKB-SubCell"/>
</dbReference>
<dbReference type="GO" id="GO:0010945">
    <property type="term" value="F:coenzyme A diphosphatase activity"/>
    <property type="evidence" value="ECO:0007669"/>
    <property type="project" value="InterPro"/>
</dbReference>
<dbReference type="Pfam" id="PF10261">
    <property type="entry name" value="FIT"/>
    <property type="match status" value="1"/>
</dbReference>